<feature type="transmembrane region" description="Helical" evidence="1">
    <location>
        <begin position="12"/>
        <end position="32"/>
    </location>
</feature>
<proteinExistence type="predicted"/>
<evidence type="ECO:0008006" key="4">
    <source>
        <dbReference type="Google" id="ProtNLM"/>
    </source>
</evidence>
<evidence type="ECO:0000313" key="2">
    <source>
        <dbReference type="EMBL" id="KNX35868.1"/>
    </source>
</evidence>
<feature type="transmembrane region" description="Helical" evidence="1">
    <location>
        <begin position="82"/>
        <end position="105"/>
    </location>
</feature>
<reference evidence="3" key="1">
    <citation type="submission" date="2015-03" db="EMBL/GenBank/DDBJ databases">
        <title>Luteipulveratus halotolerans sp. nov., a novel actinobacterium (Dermacoccaceae) from Sarawak, Malaysia.</title>
        <authorList>
            <person name="Juboi H."/>
            <person name="Basik A."/>
            <person name="Shamsul S.S."/>
            <person name="Arnold P."/>
            <person name="Schmitt E.K."/>
            <person name="Sanglier J.-J."/>
            <person name="Yeo T."/>
        </authorList>
    </citation>
    <scope>NUCLEOTIDE SEQUENCE [LARGE SCALE GENOMIC DNA]</scope>
    <source>
        <strain evidence="3">C296001</strain>
    </source>
</reference>
<protein>
    <recommendedName>
        <fullName evidence="4">Conjugal transfer protein</fullName>
    </recommendedName>
</protein>
<organism evidence="2 3">
    <name type="scientific">Luteipulveratus halotolerans</name>
    <dbReference type="NCBI Taxonomy" id="1631356"/>
    <lineage>
        <taxon>Bacteria</taxon>
        <taxon>Bacillati</taxon>
        <taxon>Actinomycetota</taxon>
        <taxon>Actinomycetes</taxon>
        <taxon>Micrococcales</taxon>
        <taxon>Dermacoccaceae</taxon>
        <taxon>Luteipulveratus</taxon>
    </lineage>
</organism>
<dbReference type="Proteomes" id="UP000037397">
    <property type="component" value="Unassembled WGS sequence"/>
</dbReference>
<dbReference type="OrthoDB" id="3777129at2"/>
<keyword evidence="1" id="KW-0812">Transmembrane</keyword>
<sequence length="150" mass="16370">MQRSRRRDPYPWTWEIPASIAMMVLLALALGMQLGRSIANLLSGAGWAWVPGANLFTSVPGIVRGEAGSGMVGLRNVAGPHLLWTCVAVVEVVLIVASIWGAKVAMDRWGPNRLRGMATRDEAEKLLGRARLRKVAPVIRPDLYGKESSR</sequence>
<accession>A0A0L6CED6</accession>
<gene>
    <name evidence="2" type="ORF">VV01_21590</name>
</gene>
<dbReference type="AlphaFoldDB" id="A0A0L6CED6"/>
<keyword evidence="3" id="KW-1185">Reference proteome</keyword>
<dbReference type="PATRIC" id="fig|1631356.3.peg.4358"/>
<keyword evidence="1" id="KW-0472">Membrane</keyword>
<comment type="caution">
    <text evidence="2">The sequence shown here is derived from an EMBL/GenBank/DDBJ whole genome shotgun (WGS) entry which is preliminary data.</text>
</comment>
<dbReference type="EMBL" id="LAIR01000003">
    <property type="protein sequence ID" value="KNX35868.1"/>
    <property type="molecule type" value="Genomic_DNA"/>
</dbReference>
<evidence type="ECO:0000313" key="3">
    <source>
        <dbReference type="Proteomes" id="UP000037397"/>
    </source>
</evidence>
<dbReference type="STRING" id="1631356.VV01_21590"/>
<name>A0A0L6CED6_9MICO</name>
<keyword evidence="1" id="KW-1133">Transmembrane helix</keyword>
<evidence type="ECO:0000256" key="1">
    <source>
        <dbReference type="SAM" id="Phobius"/>
    </source>
</evidence>